<evidence type="ECO:0000256" key="2">
    <source>
        <dbReference type="ARBA" id="ARBA00005369"/>
    </source>
</evidence>
<sequence>MVPVMKDEGLEPGPLPPRENEAADSATQGGTGRLEAMPLGSEQPRETDAPPKELPLLAVKAGSLSQVELDEFLSARFKDMSHGSGDVCGQYSAFSNGIISDYLRYAVESGDRRSTAAVLHSLRHITAERSSSDGQFVAHIQKGLGRGNKRKHKSISWALNLFCVHLDICRIQFLSKSRDDPSLAEACDEEWRAAAELYNSVAVHVEDLHQAVVLGRGDDGKTVQDDPEWQDISLDIPPTPCEFLERFVLPHCLWQIPFVELQRRCLEHLDFDVDDEIMDRLWSRVGSLPDRQLEDRRDIARNRAENSIVEEEKAEGLEEAEADFADPNPPRKSRKSIEEAVQEEITRRRKSATEGEAAGRKPGLVQHPPVERGRRMERYNRKPKAPNIEVRQHVPGGSFYDEYEHFGSSPLGYGDESLSPLAGRLRLSAEAFDPPGIEFGSSLISPANGDAALLPSIQADVPKKASPVRRPRVLVPATPLTIERRRGEMPGSRGWHGAGAFGRVTPTEHNRRLFTPARSASGSRSLFSPGEVPQLPALPLEAAMASFDMTTPSPTTRGRRSMLHSRSVCKRSARKLQEPEPMNLAAKVLQSPLATVQEEYHAEAETAPANSPEDLVASGAPSLAPSPGSGPAFELCRVGILGAGTAFHASKAASLVLVMSLIVLRSLLSYMAWRSSSTSNTGLIENLQRNGVIASKAVFQAMISVDRGNYVLERARAYEDSPQYIGHSATISAPHMHAHALELLEPFIVGGAKKILDVGSGSGYLAVCMARLAGATSKVVGIDYIAPLVEFSIANVEKKDGDLLASNRLELVEGDGWSGYEAEAPYDAIHVGAAAESVPKALVDQLKRGGRMVIPVGAYGGSQIFYQIDKDETGAVTKHPLMGVQYVPLVKPRDMASSDDSDEL</sequence>
<dbReference type="Gene3D" id="3.40.50.150">
    <property type="entry name" value="Vaccinia Virus protein VP39"/>
    <property type="match status" value="1"/>
</dbReference>
<evidence type="ECO:0000256" key="3">
    <source>
        <dbReference type="ARBA" id="ARBA00011890"/>
    </source>
</evidence>
<dbReference type="Proteomes" id="UP000572268">
    <property type="component" value="Unassembled WGS sequence"/>
</dbReference>
<keyword evidence="4" id="KW-0963">Cytoplasm</keyword>
<dbReference type="NCBIfam" id="TIGR00080">
    <property type="entry name" value="pimt"/>
    <property type="match status" value="1"/>
</dbReference>
<dbReference type="EC" id="2.1.1.77" evidence="3"/>
<dbReference type="FunFam" id="3.40.50.150:FF:000027">
    <property type="entry name" value="Protein-L-isoaspartate O-methyltransferase"/>
    <property type="match status" value="1"/>
</dbReference>
<feature type="region of interest" description="Disordered" evidence="8">
    <location>
        <begin position="548"/>
        <end position="567"/>
    </location>
</feature>
<name>A0A7J6MKI4_PEROL</name>
<evidence type="ECO:0000313" key="10">
    <source>
        <dbReference type="Proteomes" id="UP000572268"/>
    </source>
</evidence>
<dbReference type="PANTHER" id="PTHR11579:SF0">
    <property type="entry name" value="PROTEIN-L-ISOASPARTATE(D-ASPARTATE) O-METHYLTRANSFERASE"/>
    <property type="match status" value="1"/>
</dbReference>
<evidence type="ECO:0000313" key="9">
    <source>
        <dbReference type="EMBL" id="KAF4672099.1"/>
    </source>
</evidence>
<comment type="similarity">
    <text evidence="2">Belongs to the methyltransferase superfamily. L-isoaspartyl/D-aspartyl protein methyltransferase family.</text>
</comment>
<feature type="region of interest" description="Disordered" evidence="8">
    <location>
        <begin position="1"/>
        <end position="51"/>
    </location>
</feature>
<dbReference type="InterPro" id="IPR029063">
    <property type="entry name" value="SAM-dependent_MTases_sf"/>
</dbReference>
<dbReference type="GO" id="GO:0005737">
    <property type="term" value="C:cytoplasm"/>
    <property type="evidence" value="ECO:0007669"/>
    <property type="project" value="UniProtKB-SubCell"/>
</dbReference>
<evidence type="ECO:0000256" key="8">
    <source>
        <dbReference type="SAM" id="MobiDB-lite"/>
    </source>
</evidence>
<feature type="region of interest" description="Disordered" evidence="8">
    <location>
        <begin position="599"/>
        <end position="623"/>
    </location>
</feature>
<accession>A0A7J6MKI4</accession>
<dbReference type="PANTHER" id="PTHR11579">
    <property type="entry name" value="PROTEIN-L-ISOASPARTATE O-METHYLTRANSFERASE"/>
    <property type="match status" value="1"/>
</dbReference>
<dbReference type="GO" id="GO:0032259">
    <property type="term" value="P:methylation"/>
    <property type="evidence" value="ECO:0007669"/>
    <property type="project" value="UniProtKB-KW"/>
</dbReference>
<dbReference type="CDD" id="cd02440">
    <property type="entry name" value="AdoMet_MTases"/>
    <property type="match status" value="1"/>
</dbReference>
<keyword evidence="7" id="KW-0949">S-adenosyl-L-methionine</keyword>
<dbReference type="InterPro" id="IPR000682">
    <property type="entry name" value="PCMT"/>
</dbReference>
<organism evidence="9 10">
    <name type="scientific">Perkinsus olseni</name>
    <name type="common">Perkinsus atlanticus</name>
    <dbReference type="NCBI Taxonomy" id="32597"/>
    <lineage>
        <taxon>Eukaryota</taxon>
        <taxon>Sar</taxon>
        <taxon>Alveolata</taxon>
        <taxon>Perkinsozoa</taxon>
        <taxon>Perkinsea</taxon>
        <taxon>Perkinsida</taxon>
        <taxon>Perkinsidae</taxon>
        <taxon>Perkinsus</taxon>
    </lineage>
</organism>
<evidence type="ECO:0000256" key="1">
    <source>
        <dbReference type="ARBA" id="ARBA00004496"/>
    </source>
</evidence>
<proteinExistence type="inferred from homology"/>
<feature type="region of interest" description="Disordered" evidence="8">
    <location>
        <begin position="310"/>
        <end position="368"/>
    </location>
</feature>
<dbReference type="EMBL" id="JABANN010000087">
    <property type="protein sequence ID" value="KAF4672099.1"/>
    <property type="molecule type" value="Genomic_DNA"/>
</dbReference>
<keyword evidence="5" id="KW-0489">Methyltransferase</keyword>
<evidence type="ECO:0000256" key="5">
    <source>
        <dbReference type="ARBA" id="ARBA00022603"/>
    </source>
</evidence>
<protein>
    <recommendedName>
        <fullName evidence="3">protein-L-isoaspartate(D-aspartate) O-methyltransferase</fullName>
        <ecNumber evidence="3">2.1.1.77</ecNumber>
    </recommendedName>
</protein>
<comment type="subcellular location">
    <subcellularLocation>
        <location evidence="1">Cytoplasm</location>
    </subcellularLocation>
</comment>
<reference evidence="9 10" key="1">
    <citation type="submission" date="2020-04" db="EMBL/GenBank/DDBJ databases">
        <title>Perkinsus olseni comparative genomics.</title>
        <authorList>
            <person name="Bogema D.R."/>
        </authorList>
    </citation>
    <scope>NUCLEOTIDE SEQUENCE [LARGE SCALE GENOMIC DNA]</scope>
    <source>
        <strain evidence="9">ATCC PRA-31</strain>
    </source>
</reference>
<comment type="caution">
    <text evidence="9">The sequence shown here is derived from an EMBL/GenBank/DDBJ whole genome shotgun (WGS) entry which is preliminary data.</text>
</comment>
<evidence type="ECO:0000256" key="4">
    <source>
        <dbReference type="ARBA" id="ARBA00022490"/>
    </source>
</evidence>
<evidence type="ECO:0000256" key="7">
    <source>
        <dbReference type="ARBA" id="ARBA00022691"/>
    </source>
</evidence>
<evidence type="ECO:0000256" key="6">
    <source>
        <dbReference type="ARBA" id="ARBA00022679"/>
    </source>
</evidence>
<keyword evidence="6" id="KW-0808">Transferase</keyword>
<dbReference type="GO" id="GO:0004719">
    <property type="term" value="F:protein-L-isoaspartate (D-aspartate) O-methyltransferase activity"/>
    <property type="evidence" value="ECO:0007669"/>
    <property type="project" value="UniProtKB-EC"/>
</dbReference>
<dbReference type="AlphaFoldDB" id="A0A7J6MKI4"/>
<gene>
    <name evidence="9" type="ORF">FOL46_009471</name>
</gene>
<feature type="compositionally biased region" description="Basic residues" evidence="8">
    <location>
        <begin position="557"/>
        <end position="567"/>
    </location>
</feature>
<dbReference type="SUPFAM" id="SSF53335">
    <property type="entry name" value="S-adenosyl-L-methionine-dependent methyltransferases"/>
    <property type="match status" value="1"/>
</dbReference>
<dbReference type="PROSITE" id="PS01279">
    <property type="entry name" value="PCMT"/>
    <property type="match status" value="1"/>
</dbReference>
<dbReference type="Pfam" id="PF01135">
    <property type="entry name" value="PCMT"/>
    <property type="match status" value="1"/>
</dbReference>